<dbReference type="Proteomes" id="UP001281147">
    <property type="component" value="Unassembled WGS sequence"/>
</dbReference>
<keyword evidence="2" id="KW-1185">Reference proteome</keyword>
<evidence type="ECO:0000313" key="2">
    <source>
        <dbReference type="Proteomes" id="UP001281147"/>
    </source>
</evidence>
<comment type="caution">
    <text evidence="1">The sequence shown here is derived from an EMBL/GenBank/DDBJ whole genome shotgun (WGS) entry which is preliminary data.</text>
</comment>
<protein>
    <submittedName>
        <fullName evidence="1">Uncharacterized protein</fullName>
    </submittedName>
</protein>
<name>A0ACC3NQS0_9PEZI</name>
<evidence type="ECO:0000313" key="1">
    <source>
        <dbReference type="EMBL" id="KAK3720560.1"/>
    </source>
</evidence>
<accession>A0ACC3NQS0</accession>
<gene>
    <name evidence="1" type="ORF">LTR37_003609</name>
</gene>
<organism evidence="1 2">
    <name type="scientific">Vermiconidia calcicola</name>
    <dbReference type="NCBI Taxonomy" id="1690605"/>
    <lineage>
        <taxon>Eukaryota</taxon>
        <taxon>Fungi</taxon>
        <taxon>Dikarya</taxon>
        <taxon>Ascomycota</taxon>
        <taxon>Pezizomycotina</taxon>
        <taxon>Dothideomycetes</taxon>
        <taxon>Dothideomycetidae</taxon>
        <taxon>Mycosphaerellales</taxon>
        <taxon>Extremaceae</taxon>
        <taxon>Vermiconidia</taxon>
    </lineage>
</organism>
<sequence>MLDLSGSDVTFAVPDIADDMNAMFSFYDPFGNNFANIGGTETAEAGNHWLKHVPVSTTVVGVSRSGGSSASCTACINSPSCFTVLLVRWLVVEDNQDRIKECQASMRLENVERSYSGTPSAGSCRAEDGSEARLGPHVCSPDVLGHAALVPPRLSDVLNEPETTPEKILRLLAKVAPSSVPATAPDKNAVFAMLASAGLSTHRYVPVEGVDLDSAYQTALKQITEAPKAASKRLNNGWTQIAPELTGEFGTNYSLRAAIAASGYLMLKAPSAVYPMWHAEGAETGHSMHLGSDESYIYTFSSKPPLRSNGFWSLTACAGDQYLIPNKGRVYALGDRSNIRYPHGRKVYGPNAGANDGIFQILMQAADREPPDAWADNWLPGPAGGGDLVLVLRWYGAQERLLDGTYLYPVVTKQTAICRSRDRPEM</sequence>
<dbReference type="EMBL" id="JAUTXU010000021">
    <property type="protein sequence ID" value="KAK3720560.1"/>
    <property type="molecule type" value="Genomic_DNA"/>
</dbReference>
<proteinExistence type="predicted"/>
<reference evidence="1" key="1">
    <citation type="submission" date="2023-07" db="EMBL/GenBank/DDBJ databases">
        <title>Black Yeasts Isolated from many extreme environments.</title>
        <authorList>
            <person name="Coleine C."/>
            <person name="Stajich J.E."/>
            <person name="Selbmann L."/>
        </authorList>
    </citation>
    <scope>NUCLEOTIDE SEQUENCE</scope>
    <source>
        <strain evidence="1">CCFEE 5714</strain>
    </source>
</reference>